<reference evidence="2" key="1">
    <citation type="journal article" date="2019" name="Int. J. Syst. Evol. Microbiol.">
        <title>The Global Catalogue of Microorganisms (GCM) 10K type strain sequencing project: providing services to taxonomists for standard genome sequencing and annotation.</title>
        <authorList>
            <consortium name="The Broad Institute Genomics Platform"/>
            <consortium name="The Broad Institute Genome Sequencing Center for Infectious Disease"/>
            <person name="Wu L."/>
            <person name="Ma J."/>
        </authorList>
    </citation>
    <scope>NUCLEOTIDE SEQUENCE [LARGE SCALE GENOMIC DNA]</scope>
    <source>
        <strain evidence="2">CCM 7480</strain>
    </source>
</reference>
<gene>
    <name evidence="1" type="ORF">ACFOPH_16185</name>
</gene>
<comment type="caution">
    <text evidence="1">The sequence shown here is derived from an EMBL/GenBank/DDBJ whole genome shotgun (WGS) entry which is preliminary data.</text>
</comment>
<dbReference type="Proteomes" id="UP001595665">
    <property type="component" value="Unassembled WGS sequence"/>
</dbReference>
<keyword evidence="2" id="KW-1185">Reference proteome</keyword>
<proteinExistence type="predicted"/>
<evidence type="ECO:0000313" key="1">
    <source>
        <dbReference type="EMBL" id="MFC3459774.1"/>
    </source>
</evidence>
<accession>A0ABV7PKU2</accession>
<organism evidence="1 2">
    <name type="scientific">Massilia haematophila</name>
    <dbReference type="NCBI Taxonomy" id="457923"/>
    <lineage>
        <taxon>Bacteria</taxon>
        <taxon>Pseudomonadati</taxon>
        <taxon>Pseudomonadota</taxon>
        <taxon>Betaproteobacteria</taxon>
        <taxon>Burkholderiales</taxon>
        <taxon>Oxalobacteraceae</taxon>
        <taxon>Telluria group</taxon>
        <taxon>Massilia</taxon>
    </lineage>
</organism>
<dbReference type="RefSeq" id="WP_312551223.1">
    <property type="nucleotide sequence ID" value="NZ_JBHRVV010000001.1"/>
</dbReference>
<name>A0ABV7PKU2_9BURK</name>
<sequence>MSRIFRLAALESERNKLVGPALQFKPKAVRHMQACCAALLVAVAAYLACARTDVVVAAGQAGAQSGTAVRDGEIRVEIASSYAFAAIAGSPVEYRLHRGTTVLAGHVAGSSPAPAACARTAPGCRAGVVLAIRFGAMPADPVAGGELIIKDVPLRRALGASF</sequence>
<protein>
    <submittedName>
        <fullName evidence="1">Uncharacterized protein</fullName>
    </submittedName>
</protein>
<dbReference type="EMBL" id="JBHRVV010000001">
    <property type="protein sequence ID" value="MFC3459774.1"/>
    <property type="molecule type" value="Genomic_DNA"/>
</dbReference>
<evidence type="ECO:0000313" key="2">
    <source>
        <dbReference type="Proteomes" id="UP001595665"/>
    </source>
</evidence>